<dbReference type="KEGG" id="tpz:Tph_c26210"/>
<dbReference type="OrthoDB" id="9808814at2"/>
<evidence type="ECO:0000259" key="1">
    <source>
        <dbReference type="Pfam" id="PF01488"/>
    </source>
</evidence>
<feature type="domain" description="Quinate/shikimate 5-dehydrogenase/glutamyl-tRNA reductase" evidence="1">
    <location>
        <begin position="142"/>
        <end position="254"/>
    </location>
</feature>
<proteinExistence type="predicted"/>
<dbReference type="SUPFAM" id="SSF51735">
    <property type="entry name" value="NAD(P)-binding Rossmann-fold domains"/>
    <property type="match status" value="1"/>
</dbReference>
<dbReference type="AlphaFoldDB" id="K4LXX6"/>
<dbReference type="HOGENOM" id="CLU_762366_0_0_9"/>
<name>K4LXX6_THEPS</name>
<dbReference type="eggNOG" id="COG5322">
    <property type="taxonomic scope" value="Bacteria"/>
</dbReference>
<reference evidence="2 3" key="1">
    <citation type="journal article" date="2012" name="BMC Genomics">
        <title>Genome-guided analysis of physiological and morphological traits of the fermentative acetate oxidizer Thermacetogenium phaeum.</title>
        <authorList>
            <person name="Oehler D."/>
            <person name="Poehlein A."/>
            <person name="Leimbach A."/>
            <person name="Muller N."/>
            <person name="Daniel R."/>
            <person name="Gottschalk G."/>
            <person name="Schink B."/>
        </authorList>
    </citation>
    <scope>NUCLEOTIDE SEQUENCE [LARGE SCALE GENOMIC DNA]</scope>
    <source>
        <strain evidence="3">ATCC BAA-254 / DSM 26808 / PB</strain>
    </source>
</reference>
<accession>K4LXX6</accession>
<gene>
    <name evidence="2" type="ordered locus">Tph_c26210</name>
</gene>
<dbReference type="Gene3D" id="3.40.50.720">
    <property type="entry name" value="NAD(P)-binding Rossmann-like Domain"/>
    <property type="match status" value="1"/>
</dbReference>
<keyword evidence="3" id="KW-1185">Reference proteome</keyword>
<organism evidence="2 3">
    <name type="scientific">Thermacetogenium phaeum (strain ATCC BAA-254 / DSM 26808 / PB)</name>
    <dbReference type="NCBI Taxonomy" id="1089553"/>
    <lineage>
        <taxon>Bacteria</taxon>
        <taxon>Bacillati</taxon>
        <taxon>Bacillota</taxon>
        <taxon>Clostridia</taxon>
        <taxon>Thermoanaerobacterales</taxon>
        <taxon>Thermoanaerobacteraceae</taxon>
        <taxon>Thermacetogenium</taxon>
    </lineage>
</organism>
<evidence type="ECO:0000313" key="3">
    <source>
        <dbReference type="Proteomes" id="UP000000467"/>
    </source>
</evidence>
<protein>
    <submittedName>
        <fullName evidence="2">Shikimate/quinate 5-dehydrogenase/glutamyl-tRNA reductase</fullName>
    </submittedName>
</protein>
<dbReference type="InterPro" id="IPR036291">
    <property type="entry name" value="NAD(P)-bd_dom_sf"/>
</dbReference>
<dbReference type="STRING" id="1089553.Tph_c26210"/>
<dbReference type="EMBL" id="CP003732">
    <property type="protein sequence ID" value="AFV12789.1"/>
    <property type="molecule type" value="Genomic_DNA"/>
</dbReference>
<dbReference type="Proteomes" id="UP000000467">
    <property type="component" value="Chromosome"/>
</dbReference>
<dbReference type="RefSeq" id="WP_015051650.1">
    <property type="nucleotide sequence ID" value="NC_018870.1"/>
</dbReference>
<dbReference type="InterPro" id="IPR006151">
    <property type="entry name" value="Shikm_DH/Glu-tRNA_Rdtase"/>
</dbReference>
<evidence type="ECO:0000313" key="2">
    <source>
        <dbReference type="EMBL" id="AFV12789.1"/>
    </source>
</evidence>
<dbReference type="Pfam" id="PF01488">
    <property type="entry name" value="Shikimate_DH"/>
    <property type="match status" value="1"/>
</dbReference>
<sequence length="362" mass="39600">MTRFAFIIHPIDITDITKRLRIFKLLPERMTEWIVGRFPAYKASQIRGVRSPYAETEGWFIICPLTSRQMLELPTEYVIRRIIEAGKIAERLGAEIVGLGAMTSVVGDAGITVARNLNIAVTSGNSFTVAMALEGTRKAAELMGIELSRAEAAVLGASGSIGSVCARILAKEVGQLTLVARNRSRLERLAHQILQETGVAARLTTDSRAALRRADVVITVTSAVDTVIEPEDLKPGAVVCDVARPRDVSVRVAAERPDVLVIEGGVVEVPGDVEFNFNFGFPPKTSYACMAETMILALEGRCENYSLGRELTVAQVEEISRLGAKHGFRLAGLRSFERALTPEELERVRKCSKNFHPKPLTN</sequence>